<evidence type="ECO:0000259" key="2">
    <source>
        <dbReference type="Pfam" id="PF05902"/>
    </source>
</evidence>
<protein>
    <submittedName>
        <fullName evidence="3">cDNA FLJ54004, moderately similar to Band 4.1-like protein 2</fullName>
    </submittedName>
</protein>
<dbReference type="PeptideAtlas" id="B4DJ76"/>
<dbReference type="OrthoDB" id="6589456at2759"/>
<dbReference type="InterPro" id="IPR008379">
    <property type="entry name" value="Band_4.1_C"/>
</dbReference>
<dbReference type="GO" id="GO:0005856">
    <property type="term" value="C:cytoskeleton"/>
    <property type="evidence" value="ECO:0007669"/>
    <property type="project" value="InterPro"/>
</dbReference>
<organism evidence="3">
    <name type="scientific">Homo sapiens</name>
    <name type="common">Human</name>
    <dbReference type="NCBI Taxonomy" id="9606"/>
    <lineage>
        <taxon>Eukaryota</taxon>
        <taxon>Metazoa</taxon>
        <taxon>Chordata</taxon>
        <taxon>Craniata</taxon>
        <taxon>Vertebrata</taxon>
        <taxon>Euteleostomi</taxon>
        <taxon>Mammalia</taxon>
        <taxon>Eutheria</taxon>
        <taxon>Euarchontoglires</taxon>
        <taxon>Primates</taxon>
        <taxon>Haplorrhini</taxon>
        <taxon>Catarrhini</taxon>
        <taxon>Hominidae</taxon>
        <taxon>Homo</taxon>
    </lineage>
</organism>
<feature type="domain" description="Band 4.1 C-terminal" evidence="2">
    <location>
        <begin position="181"/>
        <end position="287"/>
    </location>
</feature>
<accession>B4DJ76</accession>
<dbReference type="EMBL" id="AK295958">
    <property type="protein sequence ID" value="BAG58738.1"/>
    <property type="molecule type" value="mRNA"/>
</dbReference>
<dbReference type="AlphaFoldDB" id="B4DJ76"/>
<name>B4DJ76_HUMAN</name>
<dbReference type="BioGRID-ORCS" id="2037">
    <property type="hits" value="16 hits in 1164 CRISPR screens"/>
</dbReference>
<evidence type="ECO:0000313" key="3">
    <source>
        <dbReference type="EMBL" id="BAG58738.1"/>
    </source>
</evidence>
<evidence type="ECO:0000256" key="1">
    <source>
        <dbReference type="SAM" id="MobiDB-lite"/>
    </source>
</evidence>
<dbReference type="DisGeNET" id="2037"/>
<feature type="compositionally biased region" description="Basic and acidic residues" evidence="1">
    <location>
        <begin position="126"/>
        <end position="142"/>
    </location>
</feature>
<feature type="compositionally biased region" description="Basic and acidic residues" evidence="1">
    <location>
        <begin position="65"/>
        <end position="83"/>
    </location>
</feature>
<dbReference type="GO" id="GO:0003779">
    <property type="term" value="F:actin binding"/>
    <property type="evidence" value="ECO:0007669"/>
    <property type="project" value="InterPro"/>
</dbReference>
<dbReference type="CTD" id="2037"/>
<sequence>MDQSLMKDFPGAAGEISAYGPGLVSIAVVQDGDGRREVRSPTKAPHLQLIEGKSSHETLNIVEEKKRAEVGKDERVITEEMNGKEISPGSGPGEIRKVEPVTQKDSTSLSSESSSSSSESEEEDVGEYRPHHRVTEGTIREEQEYEEEVEEEPRPAAKPPVVKTEMVTISDASQRTEISTKEVPIVQTETKTITYESPQIDGGAGGDSGTLLTAQTITSESVSTTTTTHITKTVKGGISETRIEKRIVITGDGDIDHDQALAQAIREAREQHPDMSVTRVVVHKETELAEEGED</sequence>
<proteinExistence type="evidence at transcript level"/>
<feature type="region of interest" description="Disordered" evidence="1">
    <location>
        <begin position="65"/>
        <end position="164"/>
    </location>
</feature>
<dbReference type="GO" id="GO:0005198">
    <property type="term" value="F:structural molecule activity"/>
    <property type="evidence" value="ECO:0007669"/>
    <property type="project" value="InterPro"/>
</dbReference>
<reference evidence="3" key="1">
    <citation type="submission" date="2007-10" db="EMBL/GenBank/DDBJ databases">
        <title>NEDO human cDNA sequencing project focused on splicing variants.</title>
        <authorList>
            <person name="Wakamatsu A."/>
            <person name="Yamamoto J."/>
            <person name="Kimura K."/>
            <person name="Ishii S."/>
            <person name="Watanabe K."/>
            <person name="Sugiyama A."/>
            <person name="Murakawa K."/>
            <person name="Kaida T."/>
            <person name="Tsuchiya K."/>
            <person name="Fukuzumi Y."/>
            <person name="Kumagai A."/>
            <person name="Oishi Y."/>
            <person name="Yamamoto S."/>
            <person name="Ono Y."/>
            <person name="Komori Y."/>
            <person name="Yamazaki M."/>
            <person name="Kisu Y."/>
            <person name="Nishikawa T."/>
            <person name="Sugano S."/>
            <person name="Nomura N."/>
            <person name="Isogai T."/>
        </authorList>
    </citation>
    <scope>NUCLEOTIDE SEQUENCE</scope>
    <source>
        <tissue evidence="3">Substantia nigra</tissue>
    </source>
</reference>
<dbReference type="DNASU" id="2037"/>
<dbReference type="GeneID" id="2037"/>
<dbReference type="PANTHER" id="PTHR23280:SF17">
    <property type="entry name" value="BAND 4.1-LIKE PROTEIN 2"/>
    <property type="match status" value="1"/>
</dbReference>
<feature type="compositionally biased region" description="Low complexity" evidence="1">
    <location>
        <begin position="106"/>
        <end position="118"/>
    </location>
</feature>
<dbReference type="RefSeq" id="NP_001186317.1">
    <property type="nucleotide sequence ID" value="NM_001199388.2"/>
</dbReference>
<dbReference type="PANTHER" id="PTHR23280">
    <property type="entry name" value="4.1 G PROTEIN"/>
    <property type="match status" value="1"/>
</dbReference>
<dbReference type="Pfam" id="PF05902">
    <property type="entry name" value="4_1_CTD"/>
    <property type="match status" value="1"/>
</dbReference>